<dbReference type="VEuPathDB" id="FungiDB:PC110_g22099"/>
<reference evidence="3" key="1">
    <citation type="submission" date="2018-10" db="EMBL/GenBank/DDBJ databases">
        <title>Effector identification in a new, highly contiguous assembly of the strawberry crown rot pathogen Phytophthora cactorum.</title>
        <authorList>
            <person name="Armitage A.D."/>
            <person name="Nellist C.F."/>
            <person name="Bates H."/>
            <person name="Vickerstaff R.J."/>
            <person name="Harrison R.J."/>
        </authorList>
    </citation>
    <scope>NUCLEOTIDE SEQUENCE</scope>
    <source>
        <strain evidence="3">P415</strain>
    </source>
</reference>
<evidence type="ECO:0000313" key="3">
    <source>
        <dbReference type="EMBL" id="KAG2966880.1"/>
    </source>
</evidence>
<dbReference type="AlphaFoldDB" id="A0A8T1F759"/>
<dbReference type="InterPro" id="IPR012337">
    <property type="entry name" value="RNaseH-like_sf"/>
</dbReference>
<comment type="caution">
    <text evidence="3">The sequence shown here is derived from an EMBL/GenBank/DDBJ whole genome shotgun (WGS) entry which is preliminary data.</text>
</comment>
<organism evidence="3 4">
    <name type="scientific">Phytophthora cactorum</name>
    <dbReference type="NCBI Taxonomy" id="29920"/>
    <lineage>
        <taxon>Eukaryota</taxon>
        <taxon>Sar</taxon>
        <taxon>Stramenopiles</taxon>
        <taxon>Oomycota</taxon>
        <taxon>Peronosporomycetes</taxon>
        <taxon>Peronosporales</taxon>
        <taxon>Peronosporaceae</taxon>
        <taxon>Phytophthora</taxon>
    </lineage>
</organism>
<sequence length="534" mass="60079">MGVPHMSCIAHSLHLVVAGALIKRRQKPRREANTEVTSASLPESRNPLLSSASAVFPEVLELSTAFEAQNVSVEAPGETASVGVVNVACETAPADNGTYTEAEPWEQDRAVQELADFLREWQVMEQLYALDEVRDLVQRFRDLATFFHTSQKATNRQHNIQERLIAADRTGETELHARKRQPLKVLTDCPTRWNSARDLLARMVDLNQPLKGFHRYLKSTRGKKEFKPTPSLFQPSQKDWFTIKCMIALLDPIAATSELLGGQGYPTLALAFPCLRHIKRTLERQDLFDEEAIHVENEPFKRSVLDLMASVRLTFVDLFVKRFTDLPKELLWISYLDPRLTNMEGLTSSERAEARSGLIKAAIALAKKEHVVPPPPSLREASNEVSGESAIPKKQRVSAREGVFGKRSQRPSGASSDTRATRLETRCNAEVYRYLEDVEETSFDIDPLDWWRNNGRSYPNLAPLARQWLACVATSVPSERALSSAGNVVNSKRSKLTPSLVRDLLFIQDNFEFPEWESEEASTSLPNNGDSKKK</sequence>
<dbReference type="PANTHER" id="PTHR46169">
    <property type="entry name" value="DNA REPLICATION-RELATED ELEMENT FACTOR, ISOFORM A"/>
    <property type="match status" value="1"/>
</dbReference>
<dbReference type="PANTHER" id="PTHR46169:SF29">
    <property type="entry name" value="DNA REPLICATION-RELATED ELEMENT FACTOR, ISOFORM A"/>
    <property type="match status" value="1"/>
</dbReference>
<evidence type="ECO:0000313" key="4">
    <source>
        <dbReference type="Proteomes" id="UP000697107"/>
    </source>
</evidence>
<dbReference type="VEuPathDB" id="FungiDB:PC110_g361"/>
<protein>
    <recommendedName>
        <fullName evidence="2">HAT C-terminal dimerisation domain-containing protein</fullName>
    </recommendedName>
</protein>
<dbReference type="SUPFAM" id="SSF53098">
    <property type="entry name" value="Ribonuclease H-like"/>
    <property type="match status" value="1"/>
</dbReference>
<gene>
    <name evidence="3" type="ORF">PC118_g18903</name>
</gene>
<dbReference type="EMBL" id="RCML01000976">
    <property type="protein sequence ID" value="KAG2966880.1"/>
    <property type="molecule type" value="Genomic_DNA"/>
</dbReference>
<evidence type="ECO:0000256" key="1">
    <source>
        <dbReference type="SAM" id="MobiDB-lite"/>
    </source>
</evidence>
<dbReference type="GO" id="GO:0006357">
    <property type="term" value="P:regulation of transcription by RNA polymerase II"/>
    <property type="evidence" value="ECO:0007669"/>
    <property type="project" value="TreeGrafter"/>
</dbReference>
<feature type="domain" description="HAT C-terminal dimerisation" evidence="2">
    <location>
        <begin position="432"/>
        <end position="510"/>
    </location>
</feature>
<proteinExistence type="predicted"/>
<evidence type="ECO:0000259" key="2">
    <source>
        <dbReference type="Pfam" id="PF05699"/>
    </source>
</evidence>
<name>A0A8T1F759_9STRA</name>
<dbReference type="GO" id="GO:0005634">
    <property type="term" value="C:nucleus"/>
    <property type="evidence" value="ECO:0007669"/>
    <property type="project" value="TreeGrafter"/>
</dbReference>
<accession>A0A8T1F759</accession>
<dbReference type="InterPro" id="IPR052717">
    <property type="entry name" value="Vacuolar_transposase_reg"/>
</dbReference>
<dbReference type="Proteomes" id="UP000697107">
    <property type="component" value="Unassembled WGS sequence"/>
</dbReference>
<dbReference type="Pfam" id="PF05699">
    <property type="entry name" value="Dimer_Tnp_hAT"/>
    <property type="match status" value="1"/>
</dbReference>
<dbReference type="GO" id="GO:0046983">
    <property type="term" value="F:protein dimerization activity"/>
    <property type="evidence" value="ECO:0007669"/>
    <property type="project" value="InterPro"/>
</dbReference>
<dbReference type="InterPro" id="IPR008906">
    <property type="entry name" value="HATC_C_dom"/>
</dbReference>
<feature type="region of interest" description="Disordered" evidence="1">
    <location>
        <begin position="373"/>
        <end position="421"/>
    </location>
</feature>